<keyword evidence="2" id="KW-0539">Nucleus</keyword>
<protein>
    <submittedName>
        <fullName evidence="3">Uncharacterized protein</fullName>
    </submittedName>
</protein>
<proteinExistence type="predicted"/>
<gene>
    <name evidence="3" type="ORF">SUNI508_00890</name>
</gene>
<dbReference type="Pfam" id="PF11951">
    <property type="entry name" value="Fungal_trans_2"/>
    <property type="match status" value="1"/>
</dbReference>
<keyword evidence="4" id="KW-1185">Reference proteome</keyword>
<accession>A0ABR2V1K4</accession>
<evidence type="ECO:0000313" key="3">
    <source>
        <dbReference type="EMBL" id="KAK9420799.1"/>
    </source>
</evidence>
<dbReference type="Proteomes" id="UP001408356">
    <property type="component" value="Unassembled WGS sequence"/>
</dbReference>
<comment type="subcellular location">
    <subcellularLocation>
        <location evidence="1">Nucleus</location>
    </subcellularLocation>
</comment>
<evidence type="ECO:0000256" key="2">
    <source>
        <dbReference type="ARBA" id="ARBA00023242"/>
    </source>
</evidence>
<dbReference type="InterPro" id="IPR021858">
    <property type="entry name" value="Fun_TF"/>
</dbReference>
<evidence type="ECO:0000313" key="4">
    <source>
        <dbReference type="Proteomes" id="UP001408356"/>
    </source>
</evidence>
<comment type="caution">
    <text evidence="3">The sequence shown here is derived from an EMBL/GenBank/DDBJ whole genome shotgun (WGS) entry which is preliminary data.</text>
</comment>
<dbReference type="EMBL" id="JARVKF010000223">
    <property type="protein sequence ID" value="KAK9420799.1"/>
    <property type="molecule type" value="Genomic_DNA"/>
</dbReference>
<reference evidence="3 4" key="1">
    <citation type="journal article" date="2024" name="J. Plant Pathol.">
        <title>Sequence and assembly of the genome of Seiridium unicorne, isolate CBS 538.82, causal agent of cypress canker disease.</title>
        <authorList>
            <person name="Scali E."/>
            <person name="Rocca G.D."/>
            <person name="Danti R."/>
            <person name="Garbelotto M."/>
            <person name="Barberini S."/>
            <person name="Baroncelli R."/>
            <person name="Emiliani G."/>
        </authorList>
    </citation>
    <scope>NUCLEOTIDE SEQUENCE [LARGE SCALE GENOMIC DNA]</scope>
    <source>
        <strain evidence="3 4">BM-138-508</strain>
    </source>
</reference>
<dbReference type="PANTHER" id="PTHR37534">
    <property type="entry name" value="TRANSCRIPTIONAL ACTIVATOR PROTEIN UGA3"/>
    <property type="match status" value="1"/>
</dbReference>
<sequence>MHNLRRKPGQNVYILPKNHQATEIIASDHHMPMCADHLSPVDSVVQDLSPLEPQSDETLPPDVPNEERDRARHNVVDVVKSKIDSPIRGRYHGRSGGLLRKFYALYPMSTLPRSLEYQGSVLVEHYFKEVCKLYSSFDSQLNPFRVDVADKWSRSGSIYYAIQSMAAAHLSNTQFPMEHIGVEMKLKADMALQEELRQIQMGHKDIDNTLLALLLLGLSACWHSVGDLGLRYLHTARRLIRLRLASETNRDVARGSQDEFFYQALVYWEMMTAFMVPPQDGLHPSVDSTTEFDDTAGWNPPRNPGPQEQHVLPHPWTGIGSEAQILLAEVGRLLRMQISAAKMSISGIGDDIMAYVKLECTALQLEERLLSLKHPEVASLIDPGDEQTNKTDFISIAEATKYAALLELYQAFPAILRKRLSFDINHGNKVSAASSEVVAHHEAKFLNSLAVHTLTLVKKLDHNSGTRFLQLLIIVAAATKLRFDRSTINLDFLDLGAGSPDRITSARDFTRLRLHFHLVRLPAKPVKRVIDLITEVWRLLDEGEDVSWLDVMVSRGWETIIG</sequence>
<organism evidence="3 4">
    <name type="scientific">Seiridium unicorne</name>
    <dbReference type="NCBI Taxonomy" id="138068"/>
    <lineage>
        <taxon>Eukaryota</taxon>
        <taxon>Fungi</taxon>
        <taxon>Dikarya</taxon>
        <taxon>Ascomycota</taxon>
        <taxon>Pezizomycotina</taxon>
        <taxon>Sordariomycetes</taxon>
        <taxon>Xylariomycetidae</taxon>
        <taxon>Amphisphaeriales</taxon>
        <taxon>Sporocadaceae</taxon>
        <taxon>Seiridium</taxon>
    </lineage>
</organism>
<dbReference type="PANTHER" id="PTHR37534:SF11">
    <property type="entry name" value="ZN(II)2CYS6 TRANSCRIPTION FACTOR (EUROFUNG)"/>
    <property type="match status" value="1"/>
</dbReference>
<name>A0ABR2V1K4_9PEZI</name>
<evidence type="ECO:0000256" key="1">
    <source>
        <dbReference type="ARBA" id="ARBA00004123"/>
    </source>
</evidence>